<proteinExistence type="predicted"/>
<reference evidence="1 2" key="1">
    <citation type="submission" date="2020-08" db="EMBL/GenBank/DDBJ databases">
        <title>Genomic Encyclopedia of Type Strains, Phase IV (KMG-IV): sequencing the most valuable type-strain genomes for metagenomic binning, comparative biology and taxonomic classification.</title>
        <authorList>
            <person name="Goeker M."/>
        </authorList>
    </citation>
    <scope>NUCLEOTIDE SEQUENCE [LARGE SCALE GENOMIC DNA]</scope>
    <source>
        <strain evidence="1 2">DSM 105434</strain>
    </source>
</reference>
<name>A0ABR6MV95_9DEIO</name>
<dbReference type="EMBL" id="JACHFV010000008">
    <property type="protein sequence ID" value="MBB5295833.1"/>
    <property type="molecule type" value="Genomic_DNA"/>
</dbReference>
<dbReference type="Proteomes" id="UP000536909">
    <property type="component" value="Unassembled WGS sequence"/>
</dbReference>
<gene>
    <name evidence="1" type="ORF">HNQ10_002672</name>
</gene>
<comment type="caution">
    <text evidence="1">The sequence shown here is derived from an EMBL/GenBank/DDBJ whole genome shotgun (WGS) entry which is preliminary data.</text>
</comment>
<protein>
    <recommendedName>
        <fullName evidence="3">ATP-binding protein</fullName>
    </recommendedName>
</protein>
<dbReference type="SUPFAM" id="SSF52540">
    <property type="entry name" value="P-loop containing nucleoside triphosphate hydrolases"/>
    <property type="match status" value="1"/>
</dbReference>
<accession>A0ABR6MV95</accession>
<evidence type="ECO:0000313" key="1">
    <source>
        <dbReference type="EMBL" id="MBB5295833.1"/>
    </source>
</evidence>
<dbReference type="InterPro" id="IPR027417">
    <property type="entry name" value="P-loop_NTPase"/>
</dbReference>
<dbReference type="RefSeq" id="WP_221274310.1">
    <property type="nucleotide sequence ID" value="NZ_CP038510.1"/>
</dbReference>
<organism evidence="1 2">
    <name type="scientific">Deinococcus metallilatus</name>
    <dbReference type="NCBI Taxonomy" id="1211322"/>
    <lineage>
        <taxon>Bacteria</taxon>
        <taxon>Thermotogati</taxon>
        <taxon>Deinococcota</taxon>
        <taxon>Deinococci</taxon>
        <taxon>Deinococcales</taxon>
        <taxon>Deinococcaceae</taxon>
        <taxon>Deinococcus</taxon>
    </lineage>
</organism>
<evidence type="ECO:0000313" key="2">
    <source>
        <dbReference type="Proteomes" id="UP000536909"/>
    </source>
</evidence>
<evidence type="ECO:0008006" key="3">
    <source>
        <dbReference type="Google" id="ProtNLM"/>
    </source>
</evidence>
<dbReference type="Pfam" id="PF13671">
    <property type="entry name" value="AAA_33"/>
    <property type="match status" value="1"/>
</dbReference>
<dbReference type="Gene3D" id="3.40.50.300">
    <property type="entry name" value="P-loop containing nucleotide triphosphate hydrolases"/>
    <property type="match status" value="1"/>
</dbReference>
<sequence>MGKTQTAHELQRRWPGSFVCDPEHLRFALHRMTPRELRGDFQDEPLWREGTRRTLARLLQRRSGAVIVPMTVVVPQYLDEMVGELAREGFDVRHFTLMASSRAVRRRLLNRGEGGASYGARQLERCLRELEQPLFAQHVHTEGRSVEQVAEEVARQVGITLEPRTTSRLNSIIRRWQVQWAHRRQD</sequence>
<keyword evidence="2" id="KW-1185">Reference proteome</keyword>